<dbReference type="Proteomes" id="UP000434582">
    <property type="component" value="Unassembled WGS sequence"/>
</dbReference>
<feature type="domain" description="GmrSD restriction endonucleases C-terminal" evidence="1">
    <location>
        <begin position="87"/>
        <end position="196"/>
    </location>
</feature>
<reference evidence="2 3" key="1">
    <citation type="submission" date="2019-10" db="EMBL/GenBank/DDBJ databases">
        <title>Draft whole-genome sequence of the purple nonsulfur photosynthetic bacterium Roseospira navarrensis DSM 15114.</title>
        <authorList>
            <person name="Kyndt J.A."/>
            <person name="Meyer T.E."/>
        </authorList>
    </citation>
    <scope>NUCLEOTIDE SEQUENCE [LARGE SCALE GENOMIC DNA]</scope>
    <source>
        <strain evidence="2 3">DSM 15114</strain>
    </source>
</reference>
<organism evidence="2 3">
    <name type="scientific">Roseospira navarrensis</name>
    <dbReference type="NCBI Taxonomy" id="140058"/>
    <lineage>
        <taxon>Bacteria</taxon>
        <taxon>Pseudomonadati</taxon>
        <taxon>Pseudomonadota</taxon>
        <taxon>Alphaproteobacteria</taxon>
        <taxon>Rhodospirillales</taxon>
        <taxon>Rhodospirillaceae</taxon>
        <taxon>Roseospira</taxon>
    </lineage>
</organism>
<dbReference type="PANTHER" id="PTHR24094">
    <property type="entry name" value="SECRETED PROTEIN"/>
    <property type="match status" value="1"/>
</dbReference>
<dbReference type="EMBL" id="WIVE01000022">
    <property type="protein sequence ID" value="MQX36612.1"/>
    <property type="molecule type" value="Genomic_DNA"/>
</dbReference>
<accession>A0A7X1ZE18</accession>
<evidence type="ECO:0000313" key="2">
    <source>
        <dbReference type="EMBL" id="MQX36612.1"/>
    </source>
</evidence>
<protein>
    <submittedName>
        <fullName evidence="2">HNH endonuclease</fullName>
    </submittedName>
</protein>
<keyword evidence="3" id="KW-1185">Reference proteome</keyword>
<sequence>MSRTRTRTRSRAAPRLRPLRWMRGVRLLLVLAALGGGLWGLRQAEVFYPVAQPYDRALYDHWIDADGDCRDTRQEVLIRDSLSPVRLNDRGCRVIAGRWIDPYSGAVFTDPSRLDIDHLVPLAEAHRSGADTWTEGRRRAYANDLSSPLTLVATGASANRSKADGDPLSWLPWPPDRWCAYTAAFVAVKARWGLSQDRLEAWWTDAVLWTCDRVRPVGR</sequence>
<keyword evidence="2" id="KW-0540">Nuclease</keyword>
<keyword evidence="2" id="KW-0378">Hydrolase</keyword>
<gene>
    <name evidence="2" type="ORF">GHC57_08790</name>
</gene>
<evidence type="ECO:0000313" key="3">
    <source>
        <dbReference type="Proteomes" id="UP000434582"/>
    </source>
</evidence>
<dbReference type="InterPro" id="IPR011089">
    <property type="entry name" value="GmrSD_C"/>
</dbReference>
<dbReference type="OrthoDB" id="5196645at2"/>
<dbReference type="GO" id="GO:0004519">
    <property type="term" value="F:endonuclease activity"/>
    <property type="evidence" value="ECO:0007669"/>
    <property type="project" value="UniProtKB-KW"/>
</dbReference>
<keyword evidence="2" id="KW-0255">Endonuclease</keyword>
<dbReference type="PANTHER" id="PTHR24094:SF15">
    <property type="entry name" value="AMP-DEPENDENT SYNTHETASE_LIGASE DOMAIN-CONTAINING PROTEIN-RELATED"/>
    <property type="match status" value="1"/>
</dbReference>
<proteinExistence type="predicted"/>
<comment type="caution">
    <text evidence="2">The sequence shown here is derived from an EMBL/GenBank/DDBJ whole genome shotgun (WGS) entry which is preliminary data.</text>
</comment>
<name>A0A7X1ZE18_9PROT</name>
<evidence type="ECO:0000259" key="1">
    <source>
        <dbReference type="Pfam" id="PF07510"/>
    </source>
</evidence>
<dbReference type="Pfam" id="PF07510">
    <property type="entry name" value="GmrSD_C"/>
    <property type="match status" value="1"/>
</dbReference>
<dbReference type="AlphaFoldDB" id="A0A7X1ZE18"/>